<evidence type="ECO:0000313" key="3">
    <source>
        <dbReference type="Proteomes" id="UP000466442"/>
    </source>
</evidence>
<feature type="compositionally biased region" description="Low complexity" evidence="1">
    <location>
        <begin position="208"/>
        <end position="218"/>
    </location>
</feature>
<evidence type="ECO:0000256" key="1">
    <source>
        <dbReference type="SAM" id="MobiDB-lite"/>
    </source>
</evidence>
<keyword evidence="3" id="KW-1185">Reference proteome</keyword>
<feature type="compositionally biased region" description="Gly residues" evidence="1">
    <location>
        <begin position="57"/>
        <end position="104"/>
    </location>
</feature>
<dbReference type="EMBL" id="WIXP02000009">
    <property type="protein sequence ID" value="KAF6205539.1"/>
    <property type="molecule type" value="Genomic_DNA"/>
</dbReference>
<dbReference type="AlphaFoldDB" id="A0A8S9XAE3"/>
<feature type="region of interest" description="Disordered" evidence="1">
    <location>
        <begin position="57"/>
        <end position="113"/>
    </location>
</feature>
<reference evidence="2" key="1">
    <citation type="journal article" date="2021" name="Mol. Ecol. Resour.">
        <title>Apolygus lucorum genome provides insights into omnivorousness and mesophyll feeding.</title>
        <authorList>
            <person name="Liu Y."/>
            <person name="Liu H."/>
            <person name="Wang H."/>
            <person name="Huang T."/>
            <person name="Liu B."/>
            <person name="Yang B."/>
            <person name="Yin L."/>
            <person name="Li B."/>
            <person name="Zhang Y."/>
            <person name="Zhang S."/>
            <person name="Jiang F."/>
            <person name="Zhang X."/>
            <person name="Ren Y."/>
            <person name="Wang B."/>
            <person name="Wang S."/>
            <person name="Lu Y."/>
            <person name="Wu K."/>
            <person name="Fan W."/>
            <person name="Wang G."/>
        </authorList>
    </citation>
    <scope>NUCLEOTIDE SEQUENCE</scope>
    <source>
        <strain evidence="2">12Hb</strain>
    </source>
</reference>
<organism evidence="2 3">
    <name type="scientific">Apolygus lucorum</name>
    <name type="common">Small green plant bug</name>
    <name type="synonym">Lygocoris lucorum</name>
    <dbReference type="NCBI Taxonomy" id="248454"/>
    <lineage>
        <taxon>Eukaryota</taxon>
        <taxon>Metazoa</taxon>
        <taxon>Ecdysozoa</taxon>
        <taxon>Arthropoda</taxon>
        <taxon>Hexapoda</taxon>
        <taxon>Insecta</taxon>
        <taxon>Pterygota</taxon>
        <taxon>Neoptera</taxon>
        <taxon>Paraneoptera</taxon>
        <taxon>Hemiptera</taxon>
        <taxon>Heteroptera</taxon>
        <taxon>Panheteroptera</taxon>
        <taxon>Cimicomorpha</taxon>
        <taxon>Miridae</taxon>
        <taxon>Mirini</taxon>
        <taxon>Apolygus</taxon>
    </lineage>
</organism>
<sequence length="233" mass="23835">MNSVSQYYLQLCWQLLKRIHHIKHQQPNNMNTSSLIALCAFVGVAVSEAAGGWGGNSRSGVQGGGQGGQWGNQGGNQGGSSWGQQGQAGGSGAWGQQGQAGGQGADSRSLFGPDGKRYGANLIDTPDMWGYEANIPGATSRFVGYRSANGRSGFGQDGSSGRSGQNRAYGPQGGKQGGQQGWGGQQGGQQGWGGQQGGQQGWGGQQGGQSSQRNSQQGGQQGWGSGGQGKQGW</sequence>
<name>A0A8S9XAE3_APOLU</name>
<evidence type="ECO:0000313" key="2">
    <source>
        <dbReference type="EMBL" id="KAF6205539.1"/>
    </source>
</evidence>
<protein>
    <submittedName>
        <fullName evidence="2">Uncharacterized protein</fullName>
    </submittedName>
</protein>
<proteinExistence type="predicted"/>
<feature type="compositionally biased region" description="Gly residues" evidence="1">
    <location>
        <begin position="219"/>
        <end position="233"/>
    </location>
</feature>
<accession>A0A8S9XAE3</accession>
<feature type="region of interest" description="Disordered" evidence="1">
    <location>
        <begin position="149"/>
        <end position="233"/>
    </location>
</feature>
<feature type="compositionally biased region" description="Gly residues" evidence="1">
    <location>
        <begin position="171"/>
        <end position="207"/>
    </location>
</feature>
<gene>
    <name evidence="2" type="ORF">GE061_019712</name>
</gene>
<dbReference type="Proteomes" id="UP000466442">
    <property type="component" value="Linkage Group LG9"/>
</dbReference>
<dbReference type="OrthoDB" id="6630505at2759"/>
<comment type="caution">
    <text evidence="2">The sequence shown here is derived from an EMBL/GenBank/DDBJ whole genome shotgun (WGS) entry which is preliminary data.</text>
</comment>